<gene>
    <name evidence="2" type="ORF">M2152_001982</name>
</gene>
<feature type="region of interest" description="Disordered" evidence="1">
    <location>
        <begin position="33"/>
        <end position="59"/>
    </location>
</feature>
<accession>A0ABT6KP84</accession>
<name>A0ABT6KP84_9MICO</name>
<comment type="caution">
    <text evidence="2">The sequence shown here is derived from an EMBL/GenBank/DDBJ whole genome shotgun (WGS) entry which is preliminary data.</text>
</comment>
<keyword evidence="3" id="KW-1185">Reference proteome</keyword>
<protein>
    <submittedName>
        <fullName evidence="2">Uncharacterized protein YkwD</fullName>
    </submittedName>
</protein>
<evidence type="ECO:0000256" key="1">
    <source>
        <dbReference type="SAM" id="MobiDB-lite"/>
    </source>
</evidence>
<sequence length="318" mass="32252">MTGFGIPGGAAAAVVMALALVVGGGIGASAPTVAESGSATPPFSRSSAVLAPQHPTTPSPRVAVVETIVVAAADSVAPEAAPIVETAAPSPTGAEQPSAAAGEPELAAALEFAAATTATDPRPWETADKQIAPGEVHPALFSTDPETIARVQALRAQGKSCPDLGGFTTSGAPSARSAQGVPGTTTADLVSFAQQYNLIRYQNCLPPVSRFVYDSCMEARLFWMAESPSPDPLDAWGHIGTVRIDGVPSVGCDGNLAGGSGNTGATVATKWWQSLSHRASLYRPTWSTSGVCIALAMTHGGIDEPASFTRAAASWRSC</sequence>
<dbReference type="EMBL" id="JARXVQ010000001">
    <property type="protein sequence ID" value="MDH6181800.1"/>
    <property type="molecule type" value="Genomic_DNA"/>
</dbReference>
<reference evidence="2 3" key="1">
    <citation type="submission" date="2023-04" db="EMBL/GenBank/DDBJ databases">
        <title>Genome Encyclopedia of Bacteria and Archaea VI: Functional Genomics of Type Strains.</title>
        <authorList>
            <person name="Whitman W."/>
        </authorList>
    </citation>
    <scope>NUCLEOTIDE SEQUENCE [LARGE SCALE GENOMIC DNA]</scope>
    <source>
        <strain evidence="2 3">SG_E_30_P1</strain>
    </source>
</reference>
<dbReference type="Proteomes" id="UP001160142">
    <property type="component" value="Unassembled WGS sequence"/>
</dbReference>
<evidence type="ECO:0000313" key="2">
    <source>
        <dbReference type="EMBL" id="MDH6181800.1"/>
    </source>
</evidence>
<organism evidence="2 3">
    <name type="scientific">Antiquaquibacter oligotrophicus</name>
    <dbReference type="NCBI Taxonomy" id="2880260"/>
    <lineage>
        <taxon>Bacteria</taxon>
        <taxon>Bacillati</taxon>
        <taxon>Actinomycetota</taxon>
        <taxon>Actinomycetes</taxon>
        <taxon>Micrococcales</taxon>
        <taxon>Microbacteriaceae</taxon>
        <taxon>Antiquaquibacter</taxon>
    </lineage>
</organism>
<dbReference type="RefSeq" id="WP_322134103.1">
    <property type="nucleotide sequence ID" value="NZ_CP085036.1"/>
</dbReference>
<evidence type="ECO:0000313" key="3">
    <source>
        <dbReference type="Proteomes" id="UP001160142"/>
    </source>
</evidence>
<proteinExistence type="predicted"/>
<feature type="compositionally biased region" description="Polar residues" evidence="1">
    <location>
        <begin position="35"/>
        <end position="47"/>
    </location>
</feature>